<dbReference type="AlphaFoldDB" id="A0A4R6IEJ2"/>
<dbReference type="GO" id="GO:0004175">
    <property type="term" value="F:endopeptidase activity"/>
    <property type="evidence" value="ECO:0007669"/>
    <property type="project" value="TreeGrafter"/>
</dbReference>
<dbReference type="InterPro" id="IPR041489">
    <property type="entry name" value="PDZ_6"/>
</dbReference>
<proteinExistence type="inferred from homology"/>
<dbReference type="OrthoDB" id="9812068at2"/>
<reference evidence="8 9" key="1">
    <citation type="submission" date="2019-03" db="EMBL/GenBank/DDBJ databases">
        <title>Genomic Encyclopedia of Archaeal and Bacterial Type Strains, Phase II (KMG-II): from individual species to whole genera.</title>
        <authorList>
            <person name="Goeker M."/>
        </authorList>
    </citation>
    <scope>NUCLEOTIDE SEQUENCE [LARGE SCALE GENOMIC DNA]</scope>
    <source>
        <strain evidence="8 9">DSM 19034</strain>
    </source>
</reference>
<evidence type="ECO:0000313" key="9">
    <source>
        <dbReference type="Proteomes" id="UP000295499"/>
    </source>
</evidence>
<dbReference type="InterPro" id="IPR004447">
    <property type="entry name" value="Peptidase_S41A"/>
</dbReference>
<keyword evidence="3 5" id="KW-0378">Hydrolase</keyword>
<dbReference type="Pfam" id="PF03572">
    <property type="entry name" value="Peptidase_S41"/>
    <property type="match status" value="1"/>
</dbReference>
<keyword evidence="6" id="KW-0732">Signal</keyword>
<organism evidence="8 9">
    <name type="scientific">Pedobacter duraquae</name>
    <dbReference type="NCBI Taxonomy" id="425511"/>
    <lineage>
        <taxon>Bacteria</taxon>
        <taxon>Pseudomonadati</taxon>
        <taxon>Bacteroidota</taxon>
        <taxon>Sphingobacteriia</taxon>
        <taxon>Sphingobacteriales</taxon>
        <taxon>Sphingobacteriaceae</taxon>
        <taxon>Pedobacter</taxon>
    </lineage>
</organism>
<dbReference type="CDD" id="cd07560">
    <property type="entry name" value="Peptidase_S41_CPP"/>
    <property type="match status" value="1"/>
</dbReference>
<dbReference type="RefSeq" id="WP_133558299.1">
    <property type="nucleotide sequence ID" value="NZ_SNWM01000005.1"/>
</dbReference>
<evidence type="ECO:0000256" key="2">
    <source>
        <dbReference type="ARBA" id="ARBA00022670"/>
    </source>
</evidence>
<dbReference type="NCBIfam" id="TIGR00225">
    <property type="entry name" value="prc"/>
    <property type="match status" value="1"/>
</dbReference>
<dbReference type="SUPFAM" id="SSF52096">
    <property type="entry name" value="ClpP/crotonase"/>
    <property type="match status" value="1"/>
</dbReference>
<dbReference type="PANTHER" id="PTHR32060">
    <property type="entry name" value="TAIL-SPECIFIC PROTEASE"/>
    <property type="match status" value="1"/>
</dbReference>
<dbReference type="PANTHER" id="PTHR32060:SF30">
    <property type="entry name" value="CARBOXY-TERMINAL PROCESSING PROTEASE CTPA"/>
    <property type="match status" value="1"/>
</dbReference>
<dbReference type="GO" id="GO:0008236">
    <property type="term" value="F:serine-type peptidase activity"/>
    <property type="evidence" value="ECO:0007669"/>
    <property type="project" value="UniProtKB-KW"/>
</dbReference>
<dbReference type="InterPro" id="IPR005151">
    <property type="entry name" value="Tail-specific_protease"/>
</dbReference>
<dbReference type="Gene3D" id="3.30.750.44">
    <property type="match status" value="1"/>
</dbReference>
<dbReference type="Gene3D" id="3.90.226.10">
    <property type="entry name" value="2-enoyl-CoA Hydratase, Chain A, domain 1"/>
    <property type="match status" value="1"/>
</dbReference>
<comment type="similarity">
    <text evidence="1 5">Belongs to the peptidase S41A family.</text>
</comment>
<dbReference type="EMBL" id="SNWM01000005">
    <property type="protein sequence ID" value="TDO20048.1"/>
    <property type="molecule type" value="Genomic_DNA"/>
</dbReference>
<name>A0A4R6IEJ2_9SPHI</name>
<dbReference type="InterPro" id="IPR029045">
    <property type="entry name" value="ClpP/crotonase-like_dom_sf"/>
</dbReference>
<evidence type="ECO:0000256" key="3">
    <source>
        <dbReference type="ARBA" id="ARBA00022801"/>
    </source>
</evidence>
<feature type="chain" id="PRO_5021025945" evidence="6">
    <location>
        <begin position="22"/>
        <end position="563"/>
    </location>
</feature>
<evidence type="ECO:0000256" key="6">
    <source>
        <dbReference type="SAM" id="SignalP"/>
    </source>
</evidence>
<dbReference type="Proteomes" id="UP000295499">
    <property type="component" value="Unassembled WGS sequence"/>
</dbReference>
<dbReference type="GO" id="GO:0030288">
    <property type="term" value="C:outer membrane-bounded periplasmic space"/>
    <property type="evidence" value="ECO:0007669"/>
    <property type="project" value="TreeGrafter"/>
</dbReference>
<dbReference type="Gene3D" id="2.30.42.10">
    <property type="match status" value="1"/>
</dbReference>
<dbReference type="InterPro" id="IPR036034">
    <property type="entry name" value="PDZ_sf"/>
</dbReference>
<evidence type="ECO:0000256" key="4">
    <source>
        <dbReference type="ARBA" id="ARBA00022825"/>
    </source>
</evidence>
<dbReference type="InterPro" id="IPR001478">
    <property type="entry name" value="PDZ"/>
</dbReference>
<keyword evidence="9" id="KW-1185">Reference proteome</keyword>
<evidence type="ECO:0000313" key="8">
    <source>
        <dbReference type="EMBL" id="TDO20048.1"/>
    </source>
</evidence>
<accession>A0A4R6IEJ2</accession>
<keyword evidence="2 5" id="KW-0645">Protease</keyword>
<comment type="caution">
    <text evidence="8">The sequence shown here is derived from an EMBL/GenBank/DDBJ whole genome shotgun (WGS) entry which is preliminary data.</text>
</comment>
<dbReference type="SMART" id="SM00245">
    <property type="entry name" value="TSPc"/>
    <property type="match status" value="1"/>
</dbReference>
<sequence length="563" mass="62372">MRAWKPAVALALLASASLGWSFKEDLFQVSKNLDIFASLYKEVSINYVDETNPSDLMKTGIDAMLDNLDPYTEYIPESEIEDYKLKYVSTQFGGIGASTVFVDGKLYVNEITEGYPANKQDIRAGDQFVKINGVDVKGKDRTQISQLLRGPRNSALDLVIIRDGSVLNKHLVREEIKLPNVVYSAMTGQVGYIRLDKFLENSAQEVKDATQELLKQNPKGLILDLRYNGGGILQEAVKIVNLFVPKDVLVVTQRGRNPEKTIAYRTAFQPMAESVPLVVLVGGSSASASEIVAGALQDLDRAVVVGQRSYGKGLVQQTFTLPYNSLVKVTVAKYFTPSGRCIQEIDYSHKNANGARDKFADSLIKKFNTKSGRAVYDGKGIYPDVVVSAEKLHPITIALLNKNMFFDYANSYRKNHAEIGAATEFKITDGDYTQFVNSLATKDFDYTSTSERLLGDLKAETEKEHKSALLKSDLDDLKAKMGSAKKTELLTYKPEIKKMLETQIVSRYFYEKGRIQQAFQYDQELGAAKSILTDSPKMLAILKGEGAFKTIGEPGKTIAGLDK</sequence>
<feature type="signal peptide" evidence="6">
    <location>
        <begin position="1"/>
        <end position="21"/>
    </location>
</feature>
<feature type="domain" description="PDZ" evidence="7">
    <location>
        <begin position="84"/>
        <end position="149"/>
    </location>
</feature>
<evidence type="ECO:0000259" key="7">
    <source>
        <dbReference type="PROSITE" id="PS50106"/>
    </source>
</evidence>
<dbReference type="Pfam" id="PF17820">
    <property type="entry name" value="PDZ_6"/>
    <property type="match status" value="1"/>
</dbReference>
<evidence type="ECO:0000256" key="5">
    <source>
        <dbReference type="RuleBase" id="RU004404"/>
    </source>
</evidence>
<dbReference type="SUPFAM" id="SSF50156">
    <property type="entry name" value="PDZ domain-like"/>
    <property type="match status" value="1"/>
</dbReference>
<protein>
    <submittedName>
        <fullName evidence="8">S41A family C-terminal processing peptidase-3</fullName>
    </submittedName>
</protein>
<gene>
    <name evidence="8" type="ORF">CLV32_3806</name>
</gene>
<evidence type="ECO:0000256" key="1">
    <source>
        <dbReference type="ARBA" id="ARBA00009179"/>
    </source>
</evidence>
<keyword evidence="4 5" id="KW-0720">Serine protease</keyword>
<dbReference type="GO" id="GO:0007165">
    <property type="term" value="P:signal transduction"/>
    <property type="evidence" value="ECO:0007669"/>
    <property type="project" value="TreeGrafter"/>
</dbReference>
<dbReference type="PROSITE" id="PS50106">
    <property type="entry name" value="PDZ"/>
    <property type="match status" value="1"/>
</dbReference>
<dbReference type="SMART" id="SM00228">
    <property type="entry name" value="PDZ"/>
    <property type="match status" value="1"/>
</dbReference>
<dbReference type="GO" id="GO:0006508">
    <property type="term" value="P:proteolysis"/>
    <property type="evidence" value="ECO:0007669"/>
    <property type="project" value="UniProtKB-KW"/>
</dbReference>